<comment type="caution">
    <text evidence="2">The sequence shown here is derived from an EMBL/GenBank/DDBJ whole genome shotgun (WGS) entry which is preliminary data.</text>
</comment>
<gene>
    <name evidence="2" type="ORF">Aru02nite_01160</name>
</gene>
<feature type="transmembrane region" description="Helical" evidence="1">
    <location>
        <begin position="122"/>
        <end position="147"/>
    </location>
</feature>
<feature type="transmembrane region" description="Helical" evidence="1">
    <location>
        <begin position="311"/>
        <end position="334"/>
    </location>
</feature>
<keyword evidence="1" id="KW-0472">Membrane</keyword>
<feature type="transmembrane region" description="Helical" evidence="1">
    <location>
        <begin position="241"/>
        <end position="260"/>
    </location>
</feature>
<feature type="transmembrane region" description="Helical" evidence="1">
    <location>
        <begin position="21"/>
        <end position="42"/>
    </location>
</feature>
<evidence type="ECO:0000313" key="3">
    <source>
        <dbReference type="Proteomes" id="UP000612808"/>
    </source>
</evidence>
<keyword evidence="3" id="KW-1185">Reference proteome</keyword>
<name>A0A8J3IZJ7_9ACTN</name>
<proteinExistence type="predicted"/>
<feature type="transmembrane region" description="Helical" evidence="1">
    <location>
        <begin position="81"/>
        <end position="102"/>
    </location>
</feature>
<dbReference type="Proteomes" id="UP000612808">
    <property type="component" value="Unassembled WGS sequence"/>
</dbReference>
<protein>
    <submittedName>
        <fullName evidence="2">Uncharacterized protein</fullName>
    </submittedName>
</protein>
<feature type="transmembrane region" description="Helical" evidence="1">
    <location>
        <begin position="215"/>
        <end position="235"/>
    </location>
</feature>
<organism evidence="2 3">
    <name type="scientific">Actinocatenispora rupis</name>
    <dbReference type="NCBI Taxonomy" id="519421"/>
    <lineage>
        <taxon>Bacteria</taxon>
        <taxon>Bacillati</taxon>
        <taxon>Actinomycetota</taxon>
        <taxon>Actinomycetes</taxon>
        <taxon>Micromonosporales</taxon>
        <taxon>Micromonosporaceae</taxon>
        <taxon>Actinocatenispora</taxon>
    </lineage>
</organism>
<keyword evidence="1" id="KW-1133">Transmembrane helix</keyword>
<feature type="transmembrane region" description="Helical" evidence="1">
    <location>
        <begin position="183"/>
        <end position="203"/>
    </location>
</feature>
<feature type="transmembrane region" description="Helical" evidence="1">
    <location>
        <begin position="281"/>
        <end position="305"/>
    </location>
</feature>
<keyword evidence="1" id="KW-0812">Transmembrane</keyword>
<feature type="transmembrane region" description="Helical" evidence="1">
    <location>
        <begin position="48"/>
        <end position="69"/>
    </location>
</feature>
<accession>A0A8J3IZJ7</accession>
<dbReference type="AlphaFoldDB" id="A0A8J3IZJ7"/>
<dbReference type="RefSeq" id="WP_203653998.1">
    <property type="nucleotide sequence ID" value="NZ_BAAAZM010000016.1"/>
</dbReference>
<evidence type="ECO:0000313" key="2">
    <source>
        <dbReference type="EMBL" id="GID09227.1"/>
    </source>
</evidence>
<dbReference type="EMBL" id="BOMB01000001">
    <property type="protein sequence ID" value="GID09227.1"/>
    <property type="molecule type" value="Genomic_DNA"/>
</dbReference>
<sequence>MSTEVAPSTVVPVVPRPRRRWPGALLGFALFAYVALLCTEYVDSARPAPLLGPAGLLTYLPYAVLLAALIGRYGPLSVRTLYLVGAVVGLAGEAFGTHAVWARAGGPHPVLPPIGGFAPWEFATLVGTYHPVLSAVVPVLLGAAVFGTPYAGTLPRVQLRALLVALPVLTGVFAGFGHQEPTVFAAALVVNAGTLTLLVAAYCRWGGPVGRVPAPVVAGAAVVAVAWSVVGAVRYRLDPVTLAGTVAVLLVLLAAVARSVRLDRRRPAHTGDAPAFRWPAYLGYLGGFAVVATAAYAALMITGGLGATTAALVALVAGAAGTGYLALTVLRVLLPRRR</sequence>
<evidence type="ECO:0000256" key="1">
    <source>
        <dbReference type="SAM" id="Phobius"/>
    </source>
</evidence>
<reference evidence="2" key="1">
    <citation type="submission" date="2021-01" db="EMBL/GenBank/DDBJ databases">
        <title>Whole genome shotgun sequence of Actinocatenispora rupis NBRC 107355.</title>
        <authorList>
            <person name="Komaki H."/>
            <person name="Tamura T."/>
        </authorList>
    </citation>
    <scope>NUCLEOTIDE SEQUENCE</scope>
    <source>
        <strain evidence="2">NBRC 107355</strain>
    </source>
</reference>
<feature type="transmembrane region" description="Helical" evidence="1">
    <location>
        <begin position="159"/>
        <end position="177"/>
    </location>
</feature>